<reference evidence="2 3" key="1">
    <citation type="submission" date="2018-10" db="EMBL/GenBank/DDBJ databases">
        <title>Genome assembly for a Yunnan-Guizhou Plateau 3E fish, Anabarilius grahami (Regan), and its evolutionary and genetic applications.</title>
        <authorList>
            <person name="Jiang W."/>
        </authorList>
    </citation>
    <scope>NUCLEOTIDE SEQUENCE [LARGE SCALE GENOMIC DNA]</scope>
    <source>
        <strain evidence="2">AG-KIZ</strain>
        <tissue evidence="2">Muscle</tissue>
    </source>
</reference>
<proteinExistence type="predicted"/>
<dbReference type="EMBL" id="RJVU01014303">
    <property type="protein sequence ID" value="ROL52963.1"/>
    <property type="molecule type" value="Genomic_DNA"/>
</dbReference>
<keyword evidence="1" id="KW-0472">Membrane</keyword>
<comment type="caution">
    <text evidence="2">The sequence shown here is derived from an EMBL/GenBank/DDBJ whole genome shotgun (WGS) entry which is preliminary data.</text>
</comment>
<keyword evidence="3" id="KW-1185">Reference proteome</keyword>
<evidence type="ECO:0000256" key="1">
    <source>
        <dbReference type="SAM" id="Phobius"/>
    </source>
</evidence>
<dbReference type="Proteomes" id="UP000281406">
    <property type="component" value="Unassembled WGS sequence"/>
</dbReference>
<evidence type="ECO:0000313" key="3">
    <source>
        <dbReference type="Proteomes" id="UP000281406"/>
    </source>
</evidence>
<keyword evidence="1" id="KW-0812">Transmembrane</keyword>
<keyword evidence="1" id="KW-1133">Transmembrane helix</keyword>
<organism evidence="2 3">
    <name type="scientific">Anabarilius grahami</name>
    <name type="common">Kanglang fish</name>
    <name type="synonym">Barilius grahami</name>
    <dbReference type="NCBI Taxonomy" id="495550"/>
    <lineage>
        <taxon>Eukaryota</taxon>
        <taxon>Metazoa</taxon>
        <taxon>Chordata</taxon>
        <taxon>Craniata</taxon>
        <taxon>Vertebrata</taxon>
        <taxon>Euteleostomi</taxon>
        <taxon>Actinopterygii</taxon>
        <taxon>Neopterygii</taxon>
        <taxon>Teleostei</taxon>
        <taxon>Ostariophysi</taxon>
        <taxon>Cypriniformes</taxon>
        <taxon>Xenocyprididae</taxon>
        <taxon>Xenocypridinae</taxon>
        <taxon>Xenocypridinae incertae sedis</taxon>
        <taxon>Anabarilius</taxon>
    </lineage>
</organism>
<feature type="transmembrane region" description="Helical" evidence="1">
    <location>
        <begin position="12"/>
        <end position="31"/>
    </location>
</feature>
<accession>A0A3N0Z3Y6</accession>
<gene>
    <name evidence="2" type="ORF">DPX16_5514</name>
</gene>
<protein>
    <submittedName>
        <fullName evidence="2">Uncharacterized protein</fullName>
    </submittedName>
</protein>
<name>A0A3N0Z3Y6_ANAGA</name>
<dbReference type="AlphaFoldDB" id="A0A3N0Z3Y6"/>
<sequence>MIHNCSPDFIRDLPVLGLFFLFLFPFLLPFLPAPSPLFHEADLPLLCHSIVEIVHSIPVIQDFRVQRERASSHTPTLPAGAPESLTDTRDADGRHANLCIHHCLWISEEDLQHLLPLMNRTKRKRSGHS</sequence>
<evidence type="ECO:0000313" key="2">
    <source>
        <dbReference type="EMBL" id="ROL52963.1"/>
    </source>
</evidence>